<feature type="non-terminal residue" evidence="2">
    <location>
        <position position="1"/>
    </location>
</feature>
<name>A0A381Z4Q3_9ZZZZ</name>
<feature type="compositionally biased region" description="Basic and acidic residues" evidence="1">
    <location>
        <begin position="38"/>
        <end position="50"/>
    </location>
</feature>
<reference evidence="2" key="1">
    <citation type="submission" date="2018-05" db="EMBL/GenBank/DDBJ databases">
        <authorList>
            <person name="Lanie J.A."/>
            <person name="Ng W.-L."/>
            <person name="Kazmierczak K.M."/>
            <person name="Andrzejewski T.M."/>
            <person name="Davidsen T.M."/>
            <person name="Wayne K.J."/>
            <person name="Tettelin H."/>
            <person name="Glass J.I."/>
            <person name="Rusch D."/>
            <person name="Podicherti R."/>
            <person name="Tsui H.-C.T."/>
            <person name="Winkler M.E."/>
        </authorList>
    </citation>
    <scope>NUCLEOTIDE SEQUENCE</scope>
</reference>
<feature type="non-terminal residue" evidence="2">
    <location>
        <position position="83"/>
    </location>
</feature>
<feature type="region of interest" description="Disordered" evidence="1">
    <location>
        <begin position="38"/>
        <end position="83"/>
    </location>
</feature>
<accession>A0A381Z4Q3</accession>
<proteinExistence type="predicted"/>
<feature type="compositionally biased region" description="Basic residues" evidence="1">
    <location>
        <begin position="66"/>
        <end position="83"/>
    </location>
</feature>
<evidence type="ECO:0000256" key="1">
    <source>
        <dbReference type="SAM" id="MobiDB-lite"/>
    </source>
</evidence>
<protein>
    <submittedName>
        <fullName evidence="2">Uncharacterized protein</fullName>
    </submittedName>
</protein>
<gene>
    <name evidence="2" type="ORF">METZ01_LOCUS137119</name>
</gene>
<sequence length="83" mass="9738">PGPPGRPVARRRRDGELRPVAVLRGVRRVRGPHLRAVRARDRLPGPEPHRLRARRGPVPRRPLLCRPRRRRRPHQHRPRLPAV</sequence>
<organism evidence="2">
    <name type="scientific">marine metagenome</name>
    <dbReference type="NCBI Taxonomy" id="408172"/>
    <lineage>
        <taxon>unclassified sequences</taxon>
        <taxon>metagenomes</taxon>
        <taxon>ecological metagenomes</taxon>
    </lineage>
</organism>
<dbReference type="EMBL" id="UINC01019954">
    <property type="protein sequence ID" value="SVA84265.1"/>
    <property type="molecule type" value="Genomic_DNA"/>
</dbReference>
<evidence type="ECO:0000313" key="2">
    <source>
        <dbReference type="EMBL" id="SVA84265.1"/>
    </source>
</evidence>
<dbReference type="AlphaFoldDB" id="A0A381Z4Q3"/>